<dbReference type="Pfam" id="PF22025">
    <property type="entry name" value="ThiI_fer"/>
    <property type="match status" value="1"/>
</dbReference>
<comment type="function">
    <text evidence="11 18">Catalyzes the ATP-dependent transfer of a sulfur to tRNA to produce 4-thiouridine in position 8 of tRNAs, which functions as a near-UV photosensor. Also catalyzes the transfer of sulfur to the sulfur carrier protein ThiS, forming ThiS-thiocarboxylate. This is a step in the synthesis of thiazole, in the thiamine biosynthesis pathway. The sulfur is donated as persulfide by IscS.</text>
</comment>
<evidence type="ECO:0000256" key="13">
    <source>
        <dbReference type="ARBA" id="ARBA00066827"/>
    </source>
</evidence>
<dbReference type="GO" id="GO:0002937">
    <property type="term" value="P:tRNA 4-thiouridine biosynthesis"/>
    <property type="evidence" value="ECO:0007669"/>
    <property type="project" value="TreeGrafter"/>
</dbReference>
<evidence type="ECO:0000259" key="19">
    <source>
        <dbReference type="PROSITE" id="PS51165"/>
    </source>
</evidence>
<dbReference type="HAMAP" id="MF_00021">
    <property type="entry name" value="ThiI"/>
    <property type="match status" value="1"/>
</dbReference>
<feature type="binding site" evidence="18">
    <location>
        <position position="290"/>
    </location>
    <ligand>
        <name>ATP</name>
        <dbReference type="ChEBI" id="CHEBI:30616"/>
    </ligand>
</feature>
<keyword evidence="8 18" id="KW-0784">Thiamine biosynthesis</keyword>
<dbReference type="Proteomes" id="UP000008555">
    <property type="component" value="Chromosome"/>
</dbReference>
<dbReference type="KEGG" id="cbd:CBUD_1272"/>
<dbReference type="PANTHER" id="PTHR43209">
    <property type="entry name" value="TRNA SULFURTRANSFERASE"/>
    <property type="match status" value="1"/>
</dbReference>
<dbReference type="PROSITE" id="PS51165">
    <property type="entry name" value="THUMP"/>
    <property type="match status" value="1"/>
</dbReference>
<dbReference type="SUPFAM" id="SSF143437">
    <property type="entry name" value="THUMP domain-like"/>
    <property type="match status" value="1"/>
</dbReference>
<dbReference type="CDD" id="cd01712">
    <property type="entry name" value="PPase_ThiI"/>
    <property type="match status" value="1"/>
</dbReference>
<evidence type="ECO:0000256" key="1">
    <source>
        <dbReference type="ARBA" id="ARBA00004496"/>
    </source>
</evidence>
<dbReference type="GO" id="GO:0005829">
    <property type="term" value="C:cytosol"/>
    <property type="evidence" value="ECO:0007669"/>
    <property type="project" value="TreeGrafter"/>
</dbReference>
<evidence type="ECO:0000313" key="21">
    <source>
        <dbReference type="Proteomes" id="UP000008555"/>
    </source>
</evidence>
<keyword evidence="2 18" id="KW-0963">Cytoplasm</keyword>
<comment type="catalytic activity">
    <reaction evidence="10 18">
        <text>[ThiS sulfur-carrier protein]-C-terminal Gly-Gly-AMP + S-sulfanyl-L-cysteinyl-[cysteine desulfurase] + AH2 = [ThiS sulfur-carrier protein]-C-terminal-Gly-aminoethanethioate + L-cysteinyl-[cysteine desulfurase] + A + AMP + 2 H(+)</text>
        <dbReference type="Rhea" id="RHEA:43340"/>
        <dbReference type="Rhea" id="RHEA-COMP:12157"/>
        <dbReference type="Rhea" id="RHEA-COMP:12158"/>
        <dbReference type="Rhea" id="RHEA-COMP:12910"/>
        <dbReference type="Rhea" id="RHEA-COMP:19908"/>
        <dbReference type="ChEBI" id="CHEBI:13193"/>
        <dbReference type="ChEBI" id="CHEBI:15378"/>
        <dbReference type="ChEBI" id="CHEBI:17499"/>
        <dbReference type="ChEBI" id="CHEBI:29950"/>
        <dbReference type="ChEBI" id="CHEBI:61963"/>
        <dbReference type="ChEBI" id="CHEBI:90618"/>
        <dbReference type="ChEBI" id="CHEBI:232372"/>
        <dbReference type="ChEBI" id="CHEBI:456215"/>
    </reaction>
</comment>
<evidence type="ECO:0000256" key="7">
    <source>
        <dbReference type="ARBA" id="ARBA00022884"/>
    </source>
</evidence>
<evidence type="ECO:0000256" key="9">
    <source>
        <dbReference type="ARBA" id="ARBA00050570"/>
    </source>
</evidence>
<sequence>MKKVILIKYGEIALKGKNRHLFESSIIENIRLAIGEGAPPIEQCRGRLYLQLTTEKDISCYREALKRVFGVVGFALAYRLNLEINLEEMEEVLIKHLRKLESKSLAFRVDTRRTVKSFPMDSMEINKKLGALILQHFPKWQVNLNNPELTIFIEVRDEGLFIYTTEDHEDGLGGLPVGVGGRGLLLLSGGIDSPVAGWTLLKRGMMIDAVYFHSFPYTGEKAKEKVIDLARVLTSWKLRAINLHIPYFTKIQETVNKMCPESTWTIIHRRFMMRIAEKLTKSTYHTLITGENLGQVASQTIQNIAVINQATNLPILRPLISFDKNDIIKIAEKIGTFRISKRPYEDCCALFAPKNPETKAKEEAILKAEENLPLNELINEALEKMETLRIKN</sequence>
<evidence type="ECO:0000256" key="17">
    <source>
        <dbReference type="ARBA" id="ARBA00080570"/>
    </source>
</evidence>
<dbReference type="FunFam" id="3.40.50.620:FF:000053">
    <property type="entry name" value="Probable tRNA sulfurtransferase"/>
    <property type="match status" value="1"/>
</dbReference>
<evidence type="ECO:0000256" key="8">
    <source>
        <dbReference type="ARBA" id="ARBA00022977"/>
    </source>
</evidence>
<evidence type="ECO:0000256" key="18">
    <source>
        <dbReference type="HAMAP-Rule" id="MF_00021"/>
    </source>
</evidence>
<dbReference type="InterPro" id="IPR020536">
    <property type="entry name" value="ThiI_AANH"/>
</dbReference>
<dbReference type="SUPFAM" id="SSF52402">
    <property type="entry name" value="Adenine nucleotide alpha hydrolases-like"/>
    <property type="match status" value="1"/>
</dbReference>
<keyword evidence="4 18" id="KW-0808">Transferase</keyword>
<dbReference type="NCBIfam" id="TIGR00342">
    <property type="entry name" value="tRNA uracil 4-sulfurtransferase ThiI"/>
    <property type="match status" value="1"/>
</dbReference>
<evidence type="ECO:0000256" key="10">
    <source>
        <dbReference type="ARBA" id="ARBA00052330"/>
    </source>
</evidence>
<evidence type="ECO:0000256" key="16">
    <source>
        <dbReference type="ARBA" id="ARBA00077849"/>
    </source>
</evidence>
<evidence type="ECO:0000256" key="12">
    <source>
        <dbReference type="ARBA" id="ARBA00061472"/>
    </source>
</evidence>
<evidence type="ECO:0000256" key="2">
    <source>
        <dbReference type="ARBA" id="ARBA00022490"/>
    </source>
</evidence>
<dbReference type="GO" id="GO:0009228">
    <property type="term" value="P:thiamine biosynthetic process"/>
    <property type="evidence" value="ECO:0007669"/>
    <property type="project" value="UniProtKB-KW"/>
</dbReference>
<keyword evidence="7 18" id="KW-0694">RNA-binding</keyword>
<protein>
    <recommendedName>
        <fullName evidence="14 18">Probable tRNA sulfurtransferase</fullName>
        <ecNumber evidence="13 18">2.8.1.4</ecNumber>
    </recommendedName>
    <alternativeName>
        <fullName evidence="15 18">Sulfur carrier protein ThiS sulfurtransferase</fullName>
    </alternativeName>
    <alternativeName>
        <fullName evidence="16 18">Thiamine biosynthesis protein ThiI</fullName>
    </alternativeName>
    <alternativeName>
        <fullName evidence="17 18">tRNA 4-thiouridine synthase</fullName>
    </alternativeName>
</protein>
<dbReference type="InterPro" id="IPR049962">
    <property type="entry name" value="THUMP_ThiI"/>
</dbReference>
<dbReference type="Pfam" id="PF02568">
    <property type="entry name" value="ThiI"/>
    <property type="match status" value="1"/>
</dbReference>
<feature type="binding site" evidence="18">
    <location>
        <begin position="186"/>
        <end position="187"/>
    </location>
    <ligand>
        <name>ATP</name>
        <dbReference type="ChEBI" id="CHEBI:30616"/>
    </ligand>
</feature>
<dbReference type="InterPro" id="IPR014729">
    <property type="entry name" value="Rossmann-like_a/b/a_fold"/>
</dbReference>
<evidence type="ECO:0000256" key="15">
    <source>
        <dbReference type="ARBA" id="ARBA00075337"/>
    </source>
</evidence>
<dbReference type="InterPro" id="IPR050102">
    <property type="entry name" value="tRNA_sulfurtransferase_ThiI"/>
</dbReference>
<dbReference type="SMART" id="SM00981">
    <property type="entry name" value="THUMP"/>
    <property type="match status" value="1"/>
</dbReference>
<dbReference type="GO" id="GO:0052837">
    <property type="term" value="P:thiazole biosynthetic process"/>
    <property type="evidence" value="ECO:0007669"/>
    <property type="project" value="TreeGrafter"/>
</dbReference>
<dbReference type="GO" id="GO:0009229">
    <property type="term" value="P:thiamine diphosphate biosynthetic process"/>
    <property type="evidence" value="ECO:0007669"/>
    <property type="project" value="UniProtKB-UniRule"/>
</dbReference>
<dbReference type="GO" id="GO:0140741">
    <property type="term" value="F:tRNA-uracil-4 sulfurtransferase activity"/>
    <property type="evidence" value="ECO:0007669"/>
    <property type="project" value="UniProtKB-EC"/>
</dbReference>
<evidence type="ECO:0000256" key="5">
    <source>
        <dbReference type="ARBA" id="ARBA00022741"/>
    </source>
</evidence>
<evidence type="ECO:0000256" key="14">
    <source>
        <dbReference type="ARBA" id="ARBA00071867"/>
    </source>
</evidence>
<comment type="catalytic activity">
    <reaction evidence="9 18">
        <text>[ThiI sulfur-carrier protein]-S-sulfanyl-L-cysteine + a uridine in tRNA + 2 reduced [2Fe-2S]-[ferredoxin] + ATP + H(+) = [ThiI sulfur-carrier protein]-L-cysteine + a 4-thiouridine in tRNA + 2 oxidized [2Fe-2S]-[ferredoxin] + AMP + diphosphate</text>
        <dbReference type="Rhea" id="RHEA:24176"/>
        <dbReference type="Rhea" id="RHEA-COMP:10000"/>
        <dbReference type="Rhea" id="RHEA-COMP:10001"/>
        <dbReference type="Rhea" id="RHEA-COMP:13337"/>
        <dbReference type="Rhea" id="RHEA-COMP:13338"/>
        <dbReference type="Rhea" id="RHEA-COMP:13339"/>
        <dbReference type="Rhea" id="RHEA-COMP:13340"/>
        <dbReference type="ChEBI" id="CHEBI:15378"/>
        <dbReference type="ChEBI" id="CHEBI:29950"/>
        <dbReference type="ChEBI" id="CHEBI:30616"/>
        <dbReference type="ChEBI" id="CHEBI:33019"/>
        <dbReference type="ChEBI" id="CHEBI:33737"/>
        <dbReference type="ChEBI" id="CHEBI:33738"/>
        <dbReference type="ChEBI" id="CHEBI:61963"/>
        <dbReference type="ChEBI" id="CHEBI:65315"/>
        <dbReference type="ChEBI" id="CHEBI:136798"/>
        <dbReference type="ChEBI" id="CHEBI:456215"/>
        <dbReference type="EC" id="2.8.1.4"/>
    </reaction>
</comment>
<keyword evidence="3 18" id="KW-0820">tRNA-binding</keyword>
<evidence type="ECO:0000256" key="6">
    <source>
        <dbReference type="ARBA" id="ARBA00022840"/>
    </source>
</evidence>
<dbReference type="SMR" id="A9KFN8"/>
<dbReference type="GO" id="GO:0004810">
    <property type="term" value="F:CCA tRNA nucleotidyltransferase activity"/>
    <property type="evidence" value="ECO:0007669"/>
    <property type="project" value="InterPro"/>
</dbReference>
<dbReference type="GO" id="GO:0000049">
    <property type="term" value="F:tRNA binding"/>
    <property type="evidence" value="ECO:0007669"/>
    <property type="project" value="UniProtKB-UniRule"/>
</dbReference>
<feature type="domain" description="THUMP" evidence="19">
    <location>
        <begin position="59"/>
        <end position="166"/>
    </location>
</feature>
<dbReference type="CDD" id="cd11716">
    <property type="entry name" value="THUMP_ThiI"/>
    <property type="match status" value="1"/>
</dbReference>
<feature type="binding site" evidence="18">
    <location>
        <position position="269"/>
    </location>
    <ligand>
        <name>ATP</name>
        <dbReference type="ChEBI" id="CHEBI:30616"/>
    </ligand>
</feature>
<evidence type="ECO:0000313" key="20">
    <source>
        <dbReference type="EMBL" id="ABS77419.1"/>
    </source>
</evidence>
<dbReference type="EC" id="2.8.1.4" evidence="13 18"/>
<evidence type="ECO:0000256" key="4">
    <source>
        <dbReference type="ARBA" id="ARBA00022679"/>
    </source>
</evidence>
<gene>
    <name evidence="18 20" type="primary">thiI</name>
    <name evidence="20" type="ordered locus">CBUD_1272</name>
</gene>
<dbReference type="UniPathway" id="UPA00060"/>
<dbReference type="HOGENOM" id="CLU_037952_4_0_6"/>
<comment type="similarity">
    <text evidence="12 18">Belongs to the ThiI family.</text>
</comment>
<name>A9KFN8_COXBN</name>
<feature type="binding site" evidence="18">
    <location>
        <begin position="211"/>
        <end position="212"/>
    </location>
    <ligand>
        <name>ATP</name>
        <dbReference type="ChEBI" id="CHEBI:30616"/>
    </ligand>
</feature>
<dbReference type="PANTHER" id="PTHR43209:SF1">
    <property type="entry name" value="TRNA SULFURTRANSFERASE"/>
    <property type="match status" value="1"/>
</dbReference>
<proteinExistence type="inferred from homology"/>
<keyword evidence="5 18" id="KW-0547">Nucleotide-binding</keyword>
<comment type="pathway">
    <text evidence="18">Cofactor biosynthesis; thiamine diphosphate biosynthesis.</text>
</comment>
<evidence type="ECO:0000256" key="11">
    <source>
        <dbReference type="ARBA" id="ARBA00058382"/>
    </source>
</evidence>
<dbReference type="Gene3D" id="3.30.2130.30">
    <property type="match status" value="1"/>
</dbReference>
<comment type="subcellular location">
    <subcellularLocation>
        <location evidence="1 18">Cytoplasm</location>
    </subcellularLocation>
</comment>
<dbReference type="InterPro" id="IPR049961">
    <property type="entry name" value="ThiI_N"/>
</dbReference>
<accession>A9KFN8</accession>
<keyword evidence="6 18" id="KW-0067">ATP-binding</keyword>
<dbReference type="GO" id="GO:0005524">
    <property type="term" value="F:ATP binding"/>
    <property type="evidence" value="ECO:0007669"/>
    <property type="project" value="UniProtKB-UniRule"/>
</dbReference>
<dbReference type="InterPro" id="IPR004114">
    <property type="entry name" value="THUMP_dom"/>
</dbReference>
<organism evidence="20 21">
    <name type="scientific">Coxiella burnetii (strain Dugway 5J108-111)</name>
    <dbReference type="NCBI Taxonomy" id="434922"/>
    <lineage>
        <taxon>Bacteria</taxon>
        <taxon>Pseudomonadati</taxon>
        <taxon>Pseudomonadota</taxon>
        <taxon>Gammaproteobacteria</taxon>
        <taxon>Legionellales</taxon>
        <taxon>Coxiellaceae</taxon>
        <taxon>Coxiella</taxon>
    </lineage>
</organism>
<reference evidence="20 21" key="1">
    <citation type="journal article" date="2009" name="Infect. Immun.">
        <title>Comparative genomics reveal extensive transposon-mediated genomic plasticity and diversity among potential effector proteins within the genus Coxiella.</title>
        <authorList>
            <person name="Beare P.A."/>
            <person name="Unsworth N."/>
            <person name="Andoh M."/>
            <person name="Voth D.E."/>
            <person name="Omsland A."/>
            <person name="Gilk S.D."/>
            <person name="Williams K.P."/>
            <person name="Sobral B.W."/>
            <person name="Kupko J.J.III."/>
            <person name="Porcella S.F."/>
            <person name="Samuel J.E."/>
            <person name="Heinzen R.A."/>
        </authorList>
    </citation>
    <scope>NUCLEOTIDE SEQUENCE [LARGE SCALE GENOMIC DNA]</scope>
    <source>
        <strain evidence="20 21">Dugway 5J108-111</strain>
    </source>
</reference>
<dbReference type="InterPro" id="IPR003720">
    <property type="entry name" value="tRNA_STrfase"/>
</dbReference>
<dbReference type="InterPro" id="IPR054173">
    <property type="entry name" value="ThiI_fer"/>
</dbReference>
<dbReference type="Gene3D" id="3.40.50.620">
    <property type="entry name" value="HUPs"/>
    <property type="match status" value="1"/>
</dbReference>
<evidence type="ECO:0000256" key="3">
    <source>
        <dbReference type="ARBA" id="ARBA00022555"/>
    </source>
</evidence>
<dbReference type="EMBL" id="CP000733">
    <property type="protein sequence ID" value="ABS77419.1"/>
    <property type="molecule type" value="Genomic_DNA"/>
</dbReference>
<dbReference type="RefSeq" id="WP_010958056.1">
    <property type="nucleotide sequence ID" value="NC_009727.1"/>
</dbReference>
<feature type="binding site" evidence="18">
    <location>
        <position position="299"/>
    </location>
    <ligand>
        <name>ATP</name>
        <dbReference type="ChEBI" id="CHEBI:30616"/>
    </ligand>
</feature>
<dbReference type="AlphaFoldDB" id="A9KFN8"/>
<dbReference type="Pfam" id="PF02926">
    <property type="entry name" value="THUMP"/>
    <property type="match status" value="1"/>
</dbReference>